<dbReference type="PANTHER" id="PTHR43500:SF1">
    <property type="entry name" value="CYSTATHIONINE BETA-LYASE-RELATED"/>
    <property type="match status" value="1"/>
</dbReference>
<dbReference type="GO" id="GO:0019450">
    <property type="term" value="P:L-cysteine catabolic process to pyruvate"/>
    <property type="evidence" value="ECO:0007669"/>
    <property type="project" value="TreeGrafter"/>
</dbReference>
<comment type="caution">
    <text evidence="8">The sequence shown here is derived from an EMBL/GenBank/DDBJ whole genome shotgun (WGS) entry which is preliminary data.</text>
</comment>
<dbReference type="SUPFAM" id="SSF53383">
    <property type="entry name" value="PLP-dependent transferases"/>
    <property type="match status" value="1"/>
</dbReference>
<dbReference type="GO" id="GO:0019346">
    <property type="term" value="P:transsulfuration"/>
    <property type="evidence" value="ECO:0007669"/>
    <property type="project" value="InterPro"/>
</dbReference>
<evidence type="ECO:0000256" key="1">
    <source>
        <dbReference type="ARBA" id="ARBA00001933"/>
    </source>
</evidence>
<dbReference type="FunFam" id="3.40.640.10:FF:000046">
    <property type="entry name" value="Cystathionine gamma-lyase"/>
    <property type="match status" value="1"/>
</dbReference>
<evidence type="ECO:0000256" key="4">
    <source>
        <dbReference type="ARBA" id="ARBA00023239"/>
    </source>
</evidence>
<dbReference type="Pfam" id="PF01053">
    <property type="entry name" value="Cys_Met_Meta_PP"/>
    <property type="match status" value="1"/>
</dbReference>
<sequence length="392" mass="42454">MKDVTKDTILVHAGRDPRANHGIVNPPVYHCSTVLFPTLDALEEGDRNPHDIVNYGRIGTPTTFAFEKAAAELEGGYRSVNTGSGLAAIATALTAFTKTGDHVLITDSAYGPTRRFVKETLIPYGVEVEFFDPTVGAGISSLLKPNTSVVFLESPGSLTFEIQDVPAIAAAARTVGATVLLDNTWATPLFFRPFDHGVDVSIHAATKYMVGHADAMLGVVTCRDEALWTTVKKAATRFGTCAGPDDLFLGLRGLRTLAVRMRQHQESALILADWLAARPEVTRVLHPARADFPGHALWKRDFTGSSGLFSIVVKPAPRAALAAMLDDLELFGMGYSWGGFESLILPARPAAVRSATRWTDPGIVLRLHAGLEHPDDLIRDLDNAFRRFNDAL</sequence>
<name>A0A3S0V898_9PROT</name>
<dbReference type="InterPro" id="IPR000277">
    <property type="entry name" value="Cys/Met-Metab_PyrdxlP-dep_enz"/>
</dbReference>
<comment type="catalytic activity">
    <reaction evidence="5">
        <text>L,L-cystathionine + H2O = L-homocysteine + pyruvate + NH4(+)</text>
        <dbReference type="Rhea" id="RHEA:13965"/>
        <dbReference type="ChEBI" id="CHEBI:15361"/>
        <dbReference type="ChEBI" id="CHEBI:15377"/>
        <dbReference type="ChEBI" id="CHEBI:28938"/>
        <dbReference type="ChEBI" id="CHEBI:58161"/>
        <dbReference type="ChEBI" id="CHEBI:58199"/>
    </reaction>
</comment>
<evidence type="ECO:0000313" key="9">
    <source>
        <dbReference type="Proteomes" id="UP000280346"/>
    </source>
</evidence>
<dbReference type="NCBIfam" id="TIGR01324">
    <property type="entry name" value="cysta_beta_ly_B"/>
    <property type="match status" value="1"/>
</dbReference>
<dbReference type="InterPro" id="IPR015424">
    <property type="entry name" value="PyrdxlP-dep_Trfase"/>
</dbReference>
<dbReference type="Gene3D" id="3.40.640.10">
    <property type="entry name" value="Type I PLP-dependent aspartate aminotransferase-like (Major domain)"/>
    <property type="match status" value="1"/>
</dbReference>
<dbReference type="InterPro" id="IPR006233">
    <property type="entry name" value="Cys_b_lyase_bac"/>
</dbReference>
<comment type="cofactor">
    <cofactor evidence="1 7">
        <name>pyridoxal 5'-phosphate</name>
        <dbReference type="ChEBI" id="CHEBI:597326"/>
    </cofactor>
</comment>
<evidence type="ECO:0000313" key="8">
    <source>
        <dbReference type="EMBL" id="RUQ74916.1"/>
    </source>
</evidence>
<evidence type="ECO:0000256" key="6">
    <source>
        <dbReference type="PIRSR" id="PIRSR001434-2"/>
    </source>
</evidence>
<reference evidence="8 9" key="1">
    <citation type="submission" date="2018-12" db="EMBL/GenBank/DDBJ databases">
        <authorList>
            <person name="Yang Y."/>
        </authorList>
    </citation>
    <scope>NUCLEOTIDE SEQUENCE [LARGE SCALE GENOMIC DNA]</scope>
    <source>
        <strain evidence="8 9">GSF71</strain>
    </source>
</reference>
<dbReference type="Proteomes" id="UP000280346">
    <property type="component" value="Unassembled WGS sequence"/>
</dbReference>
<dbReference type="InterPro" id="IPR015422">
    <property type="entry name" value="PyrdxlP-dep_Trfase_small"/>
</dbReference>
<dbReference type="AlphaFoldDB" id="A0A3S0V898"/>
<feature type="modified residue" description="N6-(pyridoxal phosphate)lysine" evidence="6">
    <location>
        <position position="207"/>
    </location>
</feature>
<dbReference type="Gene3D" id="3.90.1150.10">
    <property type="entry name" value="Aspartate Aminotransferase, domain 1"/>
    <property type="match status" value="1"/>
</dbReference>
<dbReference type="PIRSF" id="PIRSF001434">
    <property type="entry name" value="CGS"/>
    <property type="match status" value="1"/>
</dbReference>
<evidence type="ECO:0000256" key="2">
    <source>
        <dbReference type="ARBA" id="ARBA00009077"/>
    </source>
</evidence>
<keyword evidence="4 8" id="KW-0456">Lyase</keyword>
<evidence type="ECO:0000256" key="7">
    <source>
        <dbReference type="RuleBase" id="RU362118"/>
    </source>
</evidence>
<proteinExistence type="inferred from homology"/>
<accession>A0A3S0V898</accession>
<keyword evidence="3 6" id="KW-0663">Pyridoxal phosphate</keyword>
<gene>
    <name evidence="8" type="primary">metC</name>
    <name evidence="8" type="ORF">EJ913_03330</name>
</gene>
<dbReference type="RefSeq" id="WP_126994786.1">
    <property type="nucleotide sequence ID" value="NZ_CP173190.1"/>
</dbReference>
<keyword evidence="9" id="KW-1185">Reference proteome</keyword>
<protein>
    <submittedName>
        <fullName evidence="8">Cystathionine beta-lyase</fullName>
        <ecNumber evidence="8">4.4.1.8</ecNumber>
    </submittedName>
</protein>
<dbReference type="EC" id="4.4.1.8" evidence="8"/>
<dbReference type="GO" id="GO:0030170">
    <property type="term" value="F:pyridoxal phosphate binding"/>
    <property type="evidence" value="ECO:0007669"/>
    <property type="project" value="InterPro"/>
</dbReference>
<organism evidence="8 9">
    <name type="scientific">Azospirillum doebereinerae</name>
    <dbReference type="NCBI Taxonomy" id="92933"/>
    <lineage>
        <taxon>Bacteria</taxon>
        <taxon>Pseudomonadati</taxon>
        <taxon>Pseudomonadota</taxon>
        <taxon>Alphaproteobacteria</taxon>
        <taxon>Rhodospirillales</taxon>
        <taxon>Azospirillaceae</taxon>
        <taxon>Azospirillum</taxon>
    </lineage>
</organism>
<comment type="similarity">
    <text evidence="2 7">Belongs to the trans-sulfuration enzymes family.</text>
</comment>
<dbReference type="PANTHER" id="PTHR43500">
    <property type="entry name" value="CYSTATHIONINE BETA-LYASE-RELATED"/>
    <property type="match status" value="1"/>
</dbReference>
<evidence type="ECO:0000256" key="3">
    <source>
        <dbReference type="ARBA" id="ARBA00022898"/>
    </source>
</evidence>
<dbReference type="GO" id="GO:0047804">
    <property type="term" value="F:cysteine-S-conjugate beta-lyase activity"/>
    <property type="evidence" value="ECO:0007669"/>
    <property type="project" value="InterPro"/>
</dbReference>
<evidence type="ECO:0000256" key="5">
    <source>
        <dbReference type="ARBA" id="ARBA00047517"/>
    </source>
</evidence>
<dbReference type="InterPro" id="IPR015421">
    <property type="entry name" value="PyrdxlP-dep_Trfase_major"/>
</dbReference>
<dbReference type="OrthoDB" id="9790858at2"/>
<dbReference type="EMBL" id="RZIJ01000002">
    <property type="protein sequence ID" value="RUQ74916.1"/>
    <property type="molecule type" value="Genomic_DNA"/>
</dbReference>